<keyword evidence="10" id="KW-1133">Transmembrane helix</keyword>
<dbReference type="EC" id="2.7.7.65" evidence="2"/>
<dbReference type="PANTHER" id="PTHR45138:SF9">
    <property type="entry name" value="DIGUANYLATE CYCLASE DGCM-RELATED"/>
    <property type="match status" value="1"/>
</dbReference>
<keyword evidence="7" id="KW-0067">ATP-binding</keyword>
<dbReference type="Gene3D" id="3.30.70.270">
    <property type="match status" value="1"/>
</dbReference>
<keyword evidence="13" id="KW-0548">Nucleotidyltransferase</keyword>
<evidence type="ECO:0000256" key="5">
    <source>
        <dbReference type="ARBA" id="ARBA00022741"/>
    </source>
</evidence>
<gene>
    <name evidence="13" type="ORF">ACFSJ3_09080</name>
</gene>
<evidence type="ECO:0000256" key="10">
    <source>
        <dbReference type="SAM" id="Phobius"/>
    </source>
</evidence>
<feature type="domain" description="GGDEF" evidence="12">
    <location>
        <begin position="520"/>
        <end position="647"/>
    </location>
</feature>
<name>A0ABW4XMQ8_9GAMM</name>
<reference evidence="14" key="1">
    <citation type="journal article" date="2019" name="Int. J. Syst. Evol. Microbiol.">
        <title>The Global Catalogue of Microorganisms (GCM) 10K type strain sequencing project: providing services to taxonomists for standard genome sequencing and annotation.</title>
        <authorList>
            <consortium name="The Broad Institute Genomics Platform"/>
            <consortium name="The Broad Institute Genome Sequencing Center for Infectious Disease"/>
            <person name="Wu L."/>
            <person name="Ma J."/>
        </authorList>
    </citation>
    <scope>NUCLEOTIDE SEQUENCE [LARGE SCALE GENOMIC DNA]</scope>
    <source>
        <strain evidence="14">CGMCC 1.10992</strain>
    </source>
</reference>
<dbReference type="InterPro" id="IPR035965">
    <property type="entry name" value="PAS-like_dom_sf"/>
</dbReference>
<dbReference type="Gene3D" id="3.30.450.20">
    <property type="entry name" value="PAS domain"/>
    <property type="match status" value="3"/>
</dbReference>
<dbReference type="RefSeq" id="WP_345341173.1">
    <property type="nucleotide sequence ID" value="NZ_BAABLI010000017.1"/>
</dbReference>
<dbReference type="SUPFAM" id="SSF55785">
    <property type="entry name" value="PYP-like sensor domain (PAS domain)"/>
    <property type="match status" value="1"/>
</dbReference>
<dbReference type="SUPFAM" id="SSF55073">
    <property type="entry name" value="Nucleotide cyclase"/>
    <property type="match status" value="1"/>
</dbReference>
<dbReference type="SMART" id="SM00267">
    <property type="entry name" value="GGDEF"/>
    <property type="match status" value="1"/>
</dbReference>
<dbReference type="Pfam" id="PF13426">
    <property type="entry name" value="PAS_9"/>
    <property type="match status" value="1"/>
</dbReference>
<dbReference type="CDD" id="cd00130">
    <property type="entry name" value="PAS"/>
    <property type="match status" value="1"/>
</dbReference>
<evidence type="ECO:0000256" key="6">
    <source>
        <dbReference type="ARBA" id="ARBA00022777"/>
    </source>
</evidence>
<dbReference type="SUPFAM" id="SSF103190">
    <property type="entry name" value="Sensory domain-like"/>
    <property type="match status" value="2"/>
</dbReference>
<comment type="catalytic activity">
    <reaction evidence="9">
        <text>2 GTP = 3',3'-c-di-GMP + 2 diphosphate</text>
        <dbReference type="Rhea" id="RHEA:24898"/>
        <dbReference type="ChEBI" id="CHEBI:33019"/>
        <dbReference type="ChEBI" id="CHEBI:37565"/>
        <dbReference type="ChEBI" id="CHEBI:58805"/>
        <dbReference type="EC" id="2.7.7.65"/>
    </reaction>
</comment>
<dbReference type="EMBL" id="JBHUHT010000011">
    <property type="protein sequence ID" value="MFD2096134.1"/>
    <property type="molecule type" value="Genomic_DNA"/>
</dbReference>
<evidence type="ECO:0000256" key="9">
    <source>
        <dbReference type="ARBA" id="ARBA00034247"/>
    </source>
</evidence>
<keyword evidence="6" id="KW-0418">Kinase</keyword>
<feature type="domain" description="PAS" evidence="11">
    <location>
        <begin position="374"/>
        <end position="406"/>
    </location>
</feature>
<sequence>MPFKKDPLQPTLRKILAPYFWPILLVVLVVFSSASAYNYFSQRTQITEQRIDAFADSIAKSLRHTELELLKALQNIEESAELLVKSEQLTDYLEAPDSLNRFELGREWAQLAKASGHYKRLQLLDLNGLEIIKIDYDSHKGIASVADIAENSLPAVTDSAVKRVAKSDSPITIFDLERKEGQLKSPYKLAGTTLAPVYQKGTQKGFAVLSLQMDKLNQLFSSQLDSQRLPLKLLTSSGHFIRSENPDYRYGHIFADRQQYNLAELSPQLWQEVSNHNQGTMLLDGDLFAFRWIELGASVEMMTPASQRVLLLSHLPEEIVAQATKPQIEAMNRAWIARATFILLLSLGLALLARYVITRLKVQNLMLTAMCQMSAVMILDEKGTVIGINRAFESLSGFSADDICGQKPRMLMQENMSRAAWKKKVTDMLESAGAWQGEVKCQIADETNLTLWMEISAIETSNRQANYFVASFIDMTERIEREEGLKLLATKDPLTGIDNRRTFDNTLCELNKTASRYPSASFCLALLDLDYFKQVNDVYGHATGDNILKNFAKLVSSQLREQDLFARIGGEEFALIMPFTSIDEAEIVCDRIRSSTKSMTLDPKITVSVGLACHQLKDSTKTLFDRADRALYHAKALGRNQVVTDQWIDALYKTSSSELAFA</sequence>
<evidence type="ECO:0000313" key="14">
    <source>
        <dbReference type="Proteomes" id="UP001597380"/>
    </source>
</evidence>
<dbReference type="NCBIfam" id="TIGR00229">
    <property type="entry name" value="sensory_box"/>
    <property type="match status" value="1"/>
</dbReference>
<dbReference type="PROSITE" id="PS50112">
    <property type="entry name" value="PAS"/>
    <property type="match status" value="1"/>
</dbReference>
<dbReference type="InterPro" id="IPR043128">
    <property type="entry name" value="Rev_trsase/Diguanyl_cyclase"/>
</dbReference>
<evidence type="ECO:0000259" key="11">
    <source>
        <dbReference type="PROSITE" id="PS50112"/>
    </source>
</evidence>
<dbReference type="Pfam" id="PF21623">
    <property type="entry name" value="HK_sensor_dom_bact"/>
    <property type="match status" value="1"/>
</dbReference>
<comment type="subcellular location">
    <subcellularLocation>
        <location evidence="1">Membrane</location>
    </subcellularLocation>
</comment>
<protein>
    <recommendedName>
        <fullName evidence="2">diguanylate cyclase</fullName>
        <ecNumber evidence="2">2.7.7.65</ecNumber>
    </recommendedName>
</protein>
<feature type="transmembrane region" description="Helical" evidence="10">
    <location>
        <begin position="20"/>
        <end position="40"/>
    </location>
</feature>
<dbReference type="InterPro" id="IPR029787">
    <property type="entry name" value="Nucleotide_cyclase"/>
</dbReference>
<evidence type="ECO:0000256" key="8">
    <source>
        <dbReference type="ARBA" id="ARBA00023012"/>
    </source>
</evidence>
<dbReference type="Pfam" id="PF00990">
    <property type="entry name" value="GGDEF"/>
    <property type="match status" value="1"/>
</dbReference>
<dbReference type="NCBIfam" id="TIGR00254">
    <property type="entry name" value="GGDEF"/>
    <property type="match status" value="1"/>
</dbReference>
<evidence type="ECO:0000256" key="1">
    <source>
        <dbReference type="ARBA" id="ARBA00004370"/>
    </source>
</evidence>
<dbReference type="InterPro" id="IPR000014">
    <property type="entry name" value="PAS"/>
</dbReference>
<proteinExistence type="predicted"/>
<keyword evidence="5" id="KW-0547">Nucleotide-binding</keyword>
<keyword evidence="14" id="KW-1185">Reference proteome</keyword>
<feature type="transmembrane region" description="Helical" evidence="10">
    <location>
        <begin position="335"/>
        <end position="357"/>
    </location>
</feature>
<dbReference type="InterPro" id="IPR000160">
    <property type="entry name" value="GGDEF_dom"/>
</dbReference>
<comment type="caution">
    <text evidence="13">The sequence shown here is derived from an EMBL/GenBank/DDBJ whole genome shotgun (WGS) entry which is preliminary data.</text>
</comment>
<dbReference type="PROSITE" id="PS50887">
    <property type="entry name" value="GGDEF"/>
    <property type="match status" value="1"/>
</dbReference>
<evidence type="ECO:0000259" key="12">
    <source>
        <dbReference type="PROSITE" id="PS50887"/>
    </source>
</evidence>
<evidence type="ECO:0000256" key="2">
    <source>
        <dbReference type="ARBA" id="ARBA00012528"/>
    </source>
</evidence>
<dbReference type="InterPro" id="IPR048760">
    <property type="entry name" value="VP0354-like_sensor_dom"/>
</dbReference>
<accession>A0ABW4XMQ8</accession>
<dbReference type="CDD" id="cd01949">
    <property type="entry name" value="GGDEF"/>
    <property type="match status" value="1"/>
</dbReference>
<dbReference type="GO" id="GO:0052621">
    <property type="term" value="F:diguanylate cyclase activity"/>
    <property type="evidence" value="ECO:0007669"/>
    <property type="project" value="UniProtKB-EC"/>
</dbReference>
<keyword evidence="3" id="KW-0597">Phosphoprotein</keyword>
<keyword evidence="4 13" id="KW-0808">Transferase</keyword>
<dbReference type="InterPro" id="IPR050469">
    <property type="entry name" value="Diguanylate_Cyclase"/>
</dbReference>
<evidence type="ECO:0000256" key="4">
    <source>
        <dbReference type="ARBA" id="ARBA00022679"/>
    </source>
</evidence>
<evidence type="ECO:0000313" key="13">
    <source>
        <dbReference type="EMBL" id="MFD2096134.1"/>
    </source>
</evidence>
<dbReference type="Proteomes" id="UP001597380">
    <property type="component" value="Unassembled WGS sequence"/>
</dbReference>
<keyword evidence="10" id="KW-0472">Membrane</keyword>
<evidence type="ECO:0000256" key="3">
    <source>
        <dbReference type="ARBA" id="ARBA00022553"/>
    </source>
</evidence>
<dbReference type="InterPro" id="IPR029151">
    <property type="entry name" value="Sensor-like_sf"/>
</dbReference>
<evidence type="ECO:0000256" key="7">
    <source>
        <dbReference type="ARBA" id="ARBA00022840"/>
    </source>
</evidence>
<dbReference type="PANTHER" id="PTHR45138">
    <property type="entry name" value="REGULATORY COMPONENTS OF SENSORY TRANSDUCTION SYSTEM"/>
    <property type="match status" value="1"/>
</dbReference>
<organism evidence="13 14">
    <name type="scientific">Corallincola platygyrae</name>
    <dbReference type="NCBI Taxonomy" id="1193278"/>
    <lineage>
        <taxon>Bacteria</taxon>
        <taxon>Pseudomonadati</taxon>
        <taxon>Pseudomonadota</taxon>
        <taxon>Gammaproteobacteria</taxon>
        <taxon>Alteromonadales</taxon>
        <taxon>Psychromonadaceae</taxon>
        <taxon>Corallincola</taxon>
    </lineage>
</organism>
<keyword evidence="8" id="KW-0902">Two-component regulatory system</keyword>
<keyword evidence="10" id="KW-0812">Transmembrane</keyword>